<dbReference type="InterPro" id="IPR039605">
    <property type="entry name" value="AHL"/>
</dbReference>
<dbReference type="EnsemblPlants" id="AES94180">
    <property type="protein sequence ID" value="AES94180"/>
    <property type="gene ID" value="MTR_5g011590"/>
</dbReference>
<feature type="region of interest" description="Disordered" evidence="6">
    <location>
        <begin position="45"/>
        <end position="66"/>
    </location>
</feature>
<name>G7KG52_MEDTR</name>
<dbReference type="PANTHER" id="PTHR31500:SF7">
    <property type="entry name" value="AT-HOOK MOTIF NUCLEAR-LOCALIZED PROTEIN 1"/>
    <property type="match status" value="1"/>
</dbReference>
<dbReference type="HOGENOM" id="CLU_1848096_0_0_1"/>
<dbReference type="Proteomes" id="UP000002051">
    <property type="component" value="Chromosome 5"/>
</dbReference>
<keyword evidence="2 5" id="KW-0238">DNA-binding</keyword>
<keyword evidence="4 5" id="KW-0539">Nucleus</keyword>
<evidence type="ECO:0000259" key="7">
    <source>
        <dbReference type="PROSITE" id="PS51742"/>
    </source>
</evidence>
<dbReference type="STRING" id="3880.G7KG52"/>
<dbReference type="InterPro" id="IPR005175">
    <property type="entry name" value="PPC_dom"/>
</dbReference>
<comment type="function">
    <text evidence="5">Transcription factor that specifically binds AT-rich DNA sequences related to the nuclear matrix attachment regions (MARs).</text>
</comment>
<organism evidence="8 10">
    <name type="scientific">Medicago truncatula</name>
    <name type="common">Barrel medic</name>
    <name type="synonym">Medicago tribuloides</name>
    <dbReference type="NCBI Taxonomy" id="3880"/>
    <lineage>
        <taxon>Eukaryota</taxon>
        <taxon>Viridiplantae</taxon>
        <taxon>Streptophyta</taxon>
        <taxon>Embryophyta</taxon>
        <taxon>Tracheophyta</taxon>
        <taxon>Spermatophyta</taxon>
        <taxon>Magnoliopsida</taxon>
        <taxon>eudicotyledons</taxon>
        <taxon>Gunneridae</taxon>
        <taxon>Pentapetalae</taxon>
        <taxon>rosids</taxon>
        <taxon>fabids</taxon>
        <taxon>Fabales</taxon>
        <taxon>Fabaceae</taxon>
        <taxon>Papilionoideae</taxon>
        <taxon>50 kb inversion clade</taxon>
        <taxon>NPAAA clade</taxon>
        <taxon>Hologalegina</taxon>
        <taxon>IRL clade</taxon>
        <taxon>Trifolieae</taxon>
        <taxon>Medicago</taxon>
    </lineage>
</organism>
<dbReference type="GO" id="GO:0003680">
    <property type="term" value="F:minor groove of adenine-thymine-rich DNA binding"/>
    <property type="evidence" value="ECO:0007669"/>
    <property type="project" value="UniProtKB-UniRule"/>
</dbReference>
<evidence type="ECO:0000256" key="6">
    <source>
        <dbReference type="SAM" id="MobiDB-lite"/>
    </source>
</evidence>
<feature type="domain" description="PPC" evidence="7">
    <location>
        <begin position="81"/>
        <end position="139"/>
    </location>
</feature>
<reference evidence="9" key="3">
    <citation type="submission" date="2015-04" db="UniProtKB">
        <authorList>
            <consortium name="EnsemblPlants"/>
        </authorList>
    </citation>
    <scope>IDENTIFICATION</scope>
    <source>
        <strain evidence="9">cv. Jemalong A17</strain>
    </source>
</reference>
<evidence type="ECO:0000256" key="5">
    <source>
        <dbReference type="RuleBase" id="RU367031"/>
    </source>
</evidence>
<accession>G7KG52</accession>
<evidence type="ECO:0000313" key="8">
    <source>
        <dbReference type="EMBL" id="AES94180.2"/>
    </source>
</evidence>
<evidence type="ECO:0000256" key="2">
    <source>
        <dbReference type="ARBA" id="ARBA00023125"/>
    </source>
</evidence>
<gene>
    <name evidence="8" type="ordered locus">MTR_5g011590</name>
</gene>
<dbReference type="SUPFAM" id="SSF117856">
    <property type="entry name" value="AF0104/ALDC/Ptd012-like"/>
    <property type="match status" value="1"/>
</dbReference>
<dbReference type="PROSITE" id="PS51742">
    <property type="entry name" value="PPC"/>
    <property type="match status" value="1"/>
</dbReference>
<dbReference type="EMBL" id="CM001221">
    <property type="protein sequence ID" value="AES94180.2"/>
    <property type="molecule type" value="Genomic_DNA"/>
</dbReference>
<evidence type="ECO:0000313" key="10">
    <source>
        <dbReference type="Proteomes" id="UP000002051"/>
    </source>
</evidence>
<sequence length="139" mass="15091">MQSSDTSTDYHAAPRTRIPAFTGGFMADSMSQEGILPLQTMYKPDRSLNSVMPPKPTSSSISKAGKSTLENTGKLFASSVGTNLTPHIITVNPREDVAMKVMTFCPQEAIRILYASGVISRAIVNRPQASGTLYNLHMR</sequence>
<keyword evidence="1 5" id="KW-0805">Transcription regulation</keyword>
<comment type="subcellular location">
    <subcellularLocation>
        <location evidence="5">Nucleus</location>
    </subcellularLocation>
</comment>
<evidence type="ECO:0000256" key="4">
    <source>
        <dbReference type="ARBA" id="ARBA00023242"/>
    </source>
</evidence>
<dbReference type="AlphaFoldDB" id="G7KG52"/>
<comment type="domain">
    <text evidence="5">The PPC domain mediates interactions between AHL proteins.</text>
</comment>
<proteinExistence type="predicted"/>
<keyword evidence="3 5" id="KW-0804">Transcription</keyword>
<keyword evidence="10" id="KW-1185">Reference proteome</keyword>
<evidence type="ECO:0000313" key="9">
    <source>
        <dbReference type="EnsemblPlants" id="AES94180"/>
    </source>
</evidence>
<reference evidence="8 10" key="2">
    <citation type="journal article" date="2014" name="BMC Genomics">
        <title>An improved genome release (version Mt4.0) for the model legume Medicago truncatula.</title>
        <authorList>
            <person name="Tang H."/>
            <person name="Krishnakumar V."/>
            <person name="Bidwell S."/>
            <person name="Rosen B."/>
            <person name="Chan A."/>
            <person name="Zhou S."/>
            <person name="Gentzbittel L."/>
            <person name="Childs K.L."/>
            <person name="Yandell M."/>
            <person name="Gundlach H."/>
            <person name="Mayer K.F."/>
            <person name="Schwartz D.C."/>
            <person name="Town C.D."/>
        </authorList>
    </citation>
    <scope>GENOME REANNOTATION</scope>
    <source>
        <strain evidence="9 10">cv. Jemalong A17</strain>
    </source>
</reference>
<evidence type="ECO:0000256" key="1">
    <source>
        <dbReference type="ARBA" id="ARBA00023015"/>
    </source>
</evidence>
<reference evidence="8 10" key="1">
    <citation type="journal article" date="2011" name="Nature">
        <title>The Medicago genome provides insight into the evolution of rhizobial symbioses.</title>
        <authorList>
            <person name="Young N.D."/>
            <person name="Debelle F."/>
            <person name="Oldroyd G.E."/>
            <person name="Geurts R."/>
            <person name="Cannon S.B."/>
            <person name="Udvardi M.K."/>
            <person name="Benedito V.A."/>
            <person name="Mayer K.F."/>
            <person name="Gouzy J."/>
            <person name="Schoof H."/>
            <person name="Van de Peer Y."/>
            <person name="Proost S."/>
            <person name="Cook D.R."/>
            <person name="Meyers B.C."/>
            <person name="Spannagl M."/>
            <person name="Cheung F."/>
            <person name="De Mita S."/>
            <person name="Krishnakumar V."/>
            <person name="Gundlach H."/>
            <person name="Zhou S."/>
            <person name="Mudge J."/>
            <person name="Bharti A.K."/>
            <person name="Murray J.D."/>
            <person name="Naoumkina M.A."/>
            <person name="Rosen B."/>
            <person name="Silverstein K.A."/>
            <person name="Tang H."/>
            <person name="Rombauts S."/>
            <person name="Zhao P.X."/>
            <person name="Zhou P."/>
            <person name="Barbe V."/>
            <person name="Bardou P."/>
            <person name="Bechner M."/>
            <person name="Bellec A."/>
            <person name="Berger A."/>
            <person name="Berges H."/>
            <person name="Bidwell S."/>
            <person name="Bisseling T."/>
            <person name="Choisne N."/>
            <person name="Couloux A."/>
            <person name="Denny R."/>
            <person name="Deshpande S."/>
            <person name="Dai X."/>
            <person name="Doyle J.J."/>
            <person name="Dudez A.M."/>
            <person name="Farmer A.D."/>
            <person name="Fouteau S."/>
            <person name="Franken C."/>
            <person name="Gibelin C."/>
            <person name="Gish J."/>
            <person name="Goldstein S."/>
            <person name="Gonzalez A.J."/>
            <person name="Green P.J."/>
            <person name="Hallab A."/>
            <person name="Hartog M."/>
            <person name="Hua A."/>
            <person name="Humphray S.J."/>
            <person name="Jeong D.H."/>
            <person name="Jing Y."/>
            <person name="Jocker A."/>
            <person name="Kenton S.M."/>
            <person name="Kim D.J."/>
            <person name="Klee K."/>
            <person name="Lai H."/>
            <person name="Lang C."/>
            <person name="Lin S."/>
            <person name="Macmil S.L."/>
            <person name="Magdelenat G."/>
            <person name="Matthews L."/>
            <person name="McCorrison J."/>
            <person name="Monaghan E.L."/>
            <person name="Mun J.H."/>
            <person name="Najar F.Z."/>
            <person name="Nicholson C."/>
            <person name="Noirot C."/>
            <person name="O'Bleness M."/>
            <person name="Paule C.R."/>
            <person name="Poulain J."/>
            <person name="Prion F."/>
            <person name="Qin B."/>
            <person name="Qu C."/>
            <person name="Retzel E.F."/>
            <person name="Riddle C."/>
            <person name="Sallet E."/>
            <person name="Samain S."/>
            <person name="Samson N."/>
            <person name="Sanders I."/>
            <person name="Saurat O."/>
            <person name="Scarpelli C."/>
            <person name="Schiex T."/>
            <person name="Segurens B."/>
            <person name="Severin A.J."/>
            <person name="Sherrier D.J."/>
            <person name="Shi R."/>
            <person name="Sims S."/>
            <person name="Singer S.R."/>
            <person name="Sinharoy S."/>
            <person name="Sterck L."/>
            <person name="Viollet A."/>
            <person name="Wang B.B."/>
            <person name="Wang K."/>
            <person name="Wang M."/>
            <person name="Wang X."/>
            <person name="Warfsmann J."/>
            <person name="Weissenbach J."/>
            <person name="White D.D."/>
            <person name="White J.D."/>
            <person name="Wiley G.B."/>
            <person name="Wincker P."/>
            <person name="Xing Y."/>
            <person name="Yang L."/>
            <person name="Yao Z."/>
            <person name="Ying F."/>
            <person name="Zhai J."/>
            <person name="Zhou L."/>
            <person name="Zuber A."/>
            <person name="Denarie J."/>
            <person name="Dixon R.A."/>
            <person name="May G.D."/>
            <person name="Schwartz D.C."/>
            <person name="Rogers J."/>
            <person name="Quetier F."/>
            <person name="Town C.D."/>
            <person name="Roe B.A."/>
        </authorList>
    </citation>
    <scope>NUCLEOTIDE SEQUENCE [LARGE SCALE GENOMIC DNA]</scope>
    <source>
        <strain evidence="8">A17</strain>
        <strain evidence="9 10">cv. Jemalong A17</strain>
    </source>
</reference>
<protein>
    <recommendedName>
        <fullName evidence="5">AT-hook motif nuclear-localized protein</fullName>
    </recommendedName>
</protein>
<dbReference type="PANTHER" id="PTHR31500">
    <property type="entry name" value="AT-HOOK MOTIF NUCLEAR-LOCALIZED PROTEIN 9"/>
    <property type="match status" value="1"/>
</dbReference>
<evidence type="ECO:0000256" key="3">
    <source>
        <dbReference type="ARBA" id="ARBA00023163"/>
    </source>
</evidence>
<accession>A0A0C3XAZ5</accession>
<dbReference type="GO" id="GO:0005634">
    <property type="term" value="C:nucleus"/>
    <property type="evidence" value="ECO:0007669"/>
    <property type="project" value="UniProtKB-SubCell"/>
</dbReference>